<dbReference type="EMBL" id="OX597820">
    <property type="protein sequence ID" value="CAI9725670.1"/>
    <property type="molecule type" value="Genomic_DNA"/>
</dbReference>
<proteinExistence type="predicted"/>
<protein>
    <submittedName>
        <fullName evidence="1">Uncharacterized protein</fullName>
    </submittedName>
</protein>
<dbReference type="AlphaFoldDB" id="A0AA36B0H3"/>
<dbReference type="Proteomes" id="UP001162480">
    <property type="component" value="Chromosome 7"/>
</dbReference>
<reference evidence="1" key="1">
    <citation type="submission" date="2023-08" db="EMBL/GenBank/DDBJ databases">
        <authorList>
            <person name="Alioto T."/>
            <person name="Alioto T."/>
            <person name="Gomez Garrido J."/>
        </authorList>
    </citation>
    <scope>NUCLEOTIDE SEQUENCE</scope>
</reference>
<organism evidence="1 2">
    <name type="scientific">Octopus vulgaris</name>
    <name type="common">Common octopus</name>
    <dbReference type="NCBI Taxonomy" id="6645"/>
    <lineage>
        <taxon>Eukaryota</taxon>
        <taxon>Metazoa</taxon>
        <taxon>Spiralia</taxon>
        <taxon>Lophotrochozoa</taxon>
        <taxon>Mollusca</taxon>
        <taxon>Cephalopoda</taxon>
        <taxon>Coleoidea</taxon>
        <taxon>Octopodiformes</taxon>
        <taxon>Octopoda</taxon>
        <taxon>Incirrata</taxon>
        <taxon>Octopodidae</taxon>
        <taxon>Octopus</taxon>
    </lineage>
</organism>
<sequence length="92" mass="10799">MAATINNNNNKHNDSNNINIPITLLKSTLKHNHNHNHKRHLTYIRITYKNINTILKKQQMVKTFSRIDEKRKLYTRTSAAVVAAERDVKFCE</sequence>
<evidence type="ECO:0000313" key="1">
    <source>
        <dbReference type="EMBL" id="CAI9725670.1"/>
    </source>
</evidence>
<accession>A0AA36B0H3</accession>
<name>A0AA36B0H3_OCTVU</name>
<evidence type="ECO:0000313" key="2">
    <source>
        <dbReference type="Proteomes" id="UP001162480"/>
    </source>
</evidence>
<gene>
    <name evidence="1" type="ORF">OCTVUL_1B020269</name>
</gene>
<keyword evidence="2" id="KW-1185">Reference proteome</keyword>